<keyword evidence="3 5" id="KW-1133">Transmembrane helix</keyword>
<feature type="transmembrane region" description="Helical" evidence="6">
    <location>
        <begin position="12"/>
        <end position="34"/>
    </location>
</feature>
<organism evidence="9">
    <name type="scientific">Chaetomium thermophilum (strain DSM 1495 / CBS 144.50 / IMI 039719)</name>
    <name type="common">Thermochaetoides thermophila</name>
    <dbReference type="NCBI Taxonomy" id="759272"/>
    <lineage>
        <taxon>Eukaryota</taxon>
        <taxon>Fungi</taxon>
        <taxon>Dikarya</taxon>
        <taxon>Ascomycota</taxon>
        <taxon>Pezizomycotina</taxon>
        <taxon>Sordariomycetes</taxon>
        <taxon>Sordariomycetidae</taxon>
        <taxon>Sordariales</taxon>
        <taxon>Chaetomiaceae</taxon>
        <taxon>Thermochaetoides</taxon>
    </lineage>
</organism>
<keyword evidence="2 5" id="KW-0812">Transmembrane</keyword>
<feature type="transmembrane region" description="Helical" evidence="6">
    <location>
        <begin position="114"/>
        <end position="135"/>
    </location>
</feature>
<dbReference type="InterPro" id="IPR051987">
    <property type="entry name" value="Sigma-2_receptor-like"/>
</dbReference>
<dbReference type="HOGENOM" id="CLU_086812_2_0_1"/>
<dbReference type="Proteomes" id="UP000008066">
    <property type="component" value="Unassembled WGS sequence"/>
</dbReference>
<evidence type="ECO:0000256" key="4">
    <source>
        <dbReference type="ARBA" id="ARBA00023136"/>
    </source>
</evidence>
<dbReference type="InterPro" id="IPR033118">
    <property type="entry name" value="EXPERA"/>
</dbReference>
<evidence type="ECO:0000256" key="6">
    <source>
        <dbReference type="SAM" id="Phobius"/>
    </source>
</evidence>
<keyword evidence="9" id="KW-1185">Reference proteome</keyword>
<feature type="transmembrane region" description="Helical" evidence="6">
    <location>
        <begin position="78"/>
        <end position="102"/>
    </location>
</feature>
<dbReference type="PROSITE" id="PS51751">
    <property type="entry name" value="EXPERA"/>
    <property type="match status" value="1"/>
</dbReference>
<keyword evidence="4 5" id="KW-0472">Membrane</keyword>
<dbReference type="RefSeq" id="XP_006694376.1">
    <property type="nucleotide sequence ID" value="XM_006694313.1"/>
</dbReference>
<name>G0S4C2_CHATD</name>
<proteinExistence type="predicted"/>
<dbReference type="KEGG" id="cthr:CTHT_0039650"/>
<evidence type="ECO:0000313" key="8">
    <source>
        <dbReference type="EMBL" id="EGS22080.1"/>
    </source>
</evidence>
<dbReference type="STRING" id="759272.G0S4C2"/>
<feature type="domain" description="EXPERA" evidence="7">
    <location>
        <begin position="9"/>
        <end position="166"/>
    </location>
</feature>
<evidence type="ECO:0000256" key="1">
    <source>
        <dbReference type="ARBA" id="ARBA00004141"/>
    </source>
</evidence>
<evidence type="ECO:0000259" key="7">
    <source>
        <dbReference type="PROSITE" id="PS51751"/>
    </source>
</evidence>
<dbReference type="eggNOG" id="ENOG502S97I">
    <property type="taxonomic scope" value="Eukaryota"/>
</dbReference>
<dbReference type="GO" id="GO:0016020">
    <property type="term" value="C:membrane"/>
    <property type="evidence" value="ECO:0007669"/>
    <property type="project" value="UniProtKB-SubCell"/>
</dbReference>
<evidence type="ECO:0000256" key="2">
    <source>
        <dbReference type="ARBA" id="ARBA00022692"/>
    </source>
</evidence>
<dbReference type="OrthoDB" id="433124at2759"/>
<accession>G0S4C2</accession>
<evidence type="ECO:0000256" key="5">
    <source>
        <dbReference type="PROSITE-ProRule" id="PRU01087"/>
    </source>
</evidence>
<dbReference type="GeneID" id="18258003"/>
<gene>
    <name evidence="8" type="ORF">CTHT_0039650</name>
</gene>
<comment type="subcellular location">
    <subcellularLocation>
        <location evidence="1">Membrane</location>
        <topology evidence="1">Multi-pass membrane protein</topology>
    </subcellularLocation>
</comment>
<evidence type="ECO:0000313" key="9">
    <source>
        <dbReference type="Proteomes" id="UP000008066"/>
    </source>
</evidence>
<reference evidence="8 9" key="1">
    <citation type="journal article" date="2011" name="Cell">
        <title>Insight into structure and assembly of the nuclear pore complex by utilizing the genome of a eukaryotic thermophile.</title>
        <authorList>
            <person name="Amlacher S."/>
            <person name="Sarges P."/>
            <person name="Flemming D."/>
            <person name="van Noort V."/>
            <person name="Kunze R."/>
            <person name="Devos D.P."/>
            <person name="Arumugam M."/>
            <person name="Bork P."/>
            <person name="Hurt E."/>
        </authorList>
    </citation>
    <scope>NUCLEOTIDE SEQUENCE [LARGE SCALE GENOMIC DNA]</scope>
    <source>
        <strain evidence="9">DSM 1495 / CBS 144.50 / IMI 039719</strain>
    </source>
</reference>
<protein>
    <recommendedName>
        <fullName evidence="7">EXPERA domain-containing protein</fullName>
    </recommendedName>
</protein>
<dbReference type="AlphaFoldDB" id="G0S4C2"/>
<dbReference type="Pfam" id="PF05241">
    <property type="entry name" value="EBP"/>
    <property type="match status" value="1"/>
</dbReference>
<evidence type="ECO:0000256" key="3">
    <source>
        <dbReference type="ARBA" id="ARBA00022989"/>
    </source>
</evidence>
<dbReference type="PANTHER" id="PTHR31204:SF1">
    <property type="entry name" value="SIGMA INTRACELLULAR RECEPTOR 2"/>
    <property type="match status" value="1"/>
</dbReference>
<dbReference type="OMA" id="DWLYLFI"/>
<dbReference type="PANTHER" id="PTHR31204">
    <property type="entry name" value="SIGMA INTRACELLULAR RECEPTOR 2"/>
    <property type="match status" value="1"/>
</dbReference>
<dbReference type="EMBL" id="GL988041">
    <property type="protein sequence ID" value="EGS22080.1"/>
    <property type="molecule type" value="Genomic_DNA"/>
</dbReference>
<dbReference type="GO" id="GO:0005783">
    <property type="term" value="C:endoplasmic reticulum"/>
    <property type="evidence" value="ECO:0007669"/>
    <property type="project" value="TreeGrafter"/>
</dbReference>
<sequence length="206" mass="23658">MTTYNTSGRNTLWLVWFLTQLPITAFADLLEFLWPKWMYEPAGSPLHAAFRSKQWYIASFNDPIVQWTPETSAGHDSWMGLFLFLEAAFLLPAILYGLYCFGIRRKGTSGEDELLFFVYALEVWFTTVVCAFDVWNLDSAVWSAEIKHTLVIQFYGPYLVLRKSNVRSRSARTLTQEAALGAIDMGSRILYRIRTADTLLETKKAN</sequence>